<evidence type="ECO:0000313" key="2">
    <source>
        <dbReference type="EMBL" id="KAH0855644.1"/>
    </source>
</evidence>
<proteinExistence type="predicted"/>
<feature type="non-terminal residue" evidence="2">
    <location>
        <position position="116"/>
    </location>
</feature>
<organism evidence="2 3">
    <name type="scientific">Brassica napus</name>
    <name type="common">Rape</name>
    <dbReference type="NCBI Taxonomy" id="3708"/>
    <lineage>
        <taxon>Eukaryota</taxon>
        <taxon>Viridiplantae</taxon>
        <taxon>Streptophyta</taxon>
        <taxon>Embryophyta</taxon>
        <taxon>Tracheophyta</taxon>
        <taxon>Spermatophyta</taxon>
        <taxon>Magnoliopsida</taxon>
        <taxon>eudicotyledons</taxon>
        <taxon>Gunneridae</taxon>
        <taxon>Pentapetalae</taxon>
        <taxon>rosids</taxon>
        <taxon>malvids</taxon>
        <taxon>Brassicales</taxon>
        <taxon>Brassicaceae</taxon>
        <taxon>Brassiceae</taxon>
        <taxon>Brassica</taxon>
    </lineage>
</organism>
<feature type="compositionally biased region" description="Low complexity" evidence="1">
    <location>
        <begin position="1"/>
        <end position="21"/>
    </location>
</feature>
<keyword evidence="3" id="KW-1185">Reference proteome</keyword>
<comment type="caution">
    <text evidence="2">The sequence shown here is derived from an EMBL/GenBank/DDBJ whole genome shotgun (WGS) entry which is preliminary data.</text>
</comment>
<name>A0ABQ7XJT0_BRANA</name>
<reference evidence="2 3" key="1">
    <citation type="submission" date="2021-05" db="EMBL/GenBank/DDBJ databases">
        <title>Genome Assembly of Synthetic Allotetraploid Brassica napus Reveals Homoeologous Exchanges between Subgenomes.</title>
        <authorList>
            <person name="Davis J.T."/>
        </authorList>
    </citation>
    <scope>NUCLEOTIDE SEQUENCE [LARGE SCALE GENOMIC DNA]</scope>
    <source>
        <strain evidence="3">cv. Da-Ae</strain>
        <tissue evidence="2">Seedling</tissue>
    </source>
</reference>
<protein>
    <submittedName>
        <fullName evidence="2">Uncharacterized protein</fullName>
    </submittedName>
</protein>
<dbReference type="Proteomes" id="UP000824890">
    <property type="component" value="Unassembled WGS sequence"/>
</dbReference>
<sequence>MMAPSGSMSMPPMPSGGSPMPMTTPPPMPMMTPPPMPMAPPPMPMAPSPMTPMSPSTTPMGPSPASVPTWLPHRCRQWNLLLLRDPCHQWPPRIQELSISFAPRLRLCCIGQLRFL</sequence>
<feature type="region of interest" description="Disordered" evidence="1">
    <location>
        <begin position="47"/>
        <end position="66"/>
    </location>
</feature>
<accession>A0ABQ7XJT0</accession>
<evidence type="ECO:0000256" key="1">
    <source>
        <dbReference type="SAM" id="MobiDB-lite"/>
    </source>
</evidence>
<feature type="region of interest" description="Disordered" evidence="1">
    <location>
        <begin position="1"/>
        <end position="34"/>
    </location>
</feature>
<dbReference type="EMBL" id="JAGKQM010000031">
    <property type="protein sequence ID" value="KAH0855644.1"/>
    <property type="molecule type" value="Genomic_DNA"/>
</dbReference>
<feature type="compositionally biased region" description="Low complexity" evidence="1">
    <location>
        <begin position="53"/>
        <end position="66"/>
    </location>
</feature>
<feature type="compositionally biased region" description="Pro residues" evidence="1">
    <location>
        <begin position="22"/>
        <end position="34"/>
    </location>
</feature>
<evidence type="ECO:0000313" key="3">
    <source>
        <dbReference type="Proteomes" id="UP000824890"/>
    </source>
</evidence>
<gene>
    <name evidence="2" type="ORF">HID58_003950</name>
</gene>